<organism evidence="5 6">
    <name type="scientific">Vibrio nigripulchritudo SOn1</name>
    <dbReference type="NCBI Taxonomy" id="1238450"/>
    <lineage>
        <taxon>Bacteria</taxon>
        <taxon>Pseudomonadati</taxon>
        <taxon>Pseudomonadota</taxon>
        <taxon>Gammaproteobacteria</taxon>
        <taxon>Vibrionales</taxon>
        <taxon>Vibrionaceae</taxon>
        <taxon>Vibrio</taxon>
    </lineage>
</organism>
<protein>
    <submittedName>
        <fullName evidence="5">Regulator</fullName>
    </submittedName>
</protein>
<evidence type="ECO:0000256" key="1">
    <source>
        <dbReference type="ARBA" id="ARBA00023015"/>
    </source>
</evidence>
<dbReference type="RefSeq" id="WP_022610596.1">
    <property type="nucleotide sequence ID" value="NZ_LK391965.1"/>
</dbReference>
<evidence type="ECO:0000313" key="5">
    <source>
        <dbReference type="EMBL" id="CCO44936.1"/>
    </source>
</evidence>
<dbReference type="PANTHER" id="PTHR44688:SF16">
    <property type="entry name" value="DNA-BINDING TRANSCRIPTIONAL ACTIVATOR DEVR_DOSR"/>
    <property type="match status" value="1"/>
</dbReference>
<dbReference type="Gene3D" id="1.10.10.10">
    <property type="entry name" value="Winged helix-like DNA-binding domain superfamily/Winged helix DNA-binding domain"/>
    <property type="match status" value="1"/>
</dbReference>
<dbReference type="InterPro" id="IPR000792">
    <property type="entry name" value="Tscrpt_reg_LuxR_C"/>
</dbReference>
<name>A0AAV2VJU7_9VIBR</name>
<dbReference type="InterPro" id="IPR016032">
    <property type="entry name" value="Sig_transdc_resp-reg_C-effctor"/>
</dbReference>
<gene>
    <name evidence="5" type="ORF">VIBNISOn1_1300002</name>
</gene>
<evidence type="ECO:0000256" key="3">
    <source>
        <dbReference type="ARBA" id="ARBA00023163"/>
    </source>
</evidence>
<reference evidence="5 6" key="1">
    <citation type="journal article" date="2013" name="ISME J.">
        <title>Comparative genomics of pathogenic lineages of Vibrio nigripulchritudo identifies virulence-associated traits.</title>
        <authorList>
            <person name="Goudenege D."/>
            <person name="Labreuche Y."/>
            <person name="Krin E."/>
            <person name="Ansquer D."/>
            <person name="Mangenot S."/>
            <person name="Calteau A."/>
            <person name="Medigue C."/>
            <person name="Mazel D."/>
            <person name="Polz M.F."/>
            <person name="Le Roux F."/>
        </authorList>
    </citation>
    <scope>NUCLEOTIDE SEQUENCE [LARGE SCALE GENOMIC DNA]</scope>
    <source>
        <strain evidence="5 6">SOn1</strain>
    </source>
</reference>
<accession>A0AAV2VJU7</accession>
<dbReference type="SMART" id="SM00421">
    <property type="entry name" value="HTH_LUXR"/>
    <property type="match status" value="1"/>
</dbReference>
<keyword evidence="2" id="KW-0238">DNA-binding</keyword>
<dbReference type="CDD" id="cd06170">
    <property type="entry name" value="LuxR_C_like"/>
    <property type="match status" value="1"/>
</dbReference>
<comment type="caution">
    <text evidence="5">The sequence shown here is derived from an EMBL/GenBank/DDBJ whole genome shotgun (WGS) entry which is preliminary data.</text>
</comment>
<proteinExistence type="predicted"/>
<dbReference type="AlphaFoldDB" id="A0AAV2VJU7"/>
<keyword evidence="1" id="KW-0805">Transcription regulation</keyword>
<dbReference type="GO" id="GO:0006355">
    <property type="term" value="P:regulation of DNA-templated transcription"/>
    <property type="evidence" value="ECO:0007669"/>
    <property type="project" value="InterPro"/>
</dbReference>
<dbReference type="InterPro" id="IPR036388">
    <property type="entry name" value="WH-like_DNA-bd_sf"/>
</dbReference>
<keyword evidence="3" id="KW-0804">Transcription</keyword>
<dbReference type="EMBL" id="CAOF01000036">
    <property type="protein sequence ID" value="CCO44936.1"/>
    <property type="molecule type" value="Genomic_DNA"/>
</dbReference>
<evidence type="ECO:0000259" key="4">
    <source>
        <dbReference type="PROSITE" id="PS50043"/>
    </source>
</evidence>
<dbReference type="PROSITE" id="PS50043">
    <property type="entry name" value="HTH_LUXR_2"/>
    <property type="match status" value="1"/>
</dbReference>
<dbReference type="SUPFAM" id="SSF46894">
    <property type="entry name" value="C-terminal effector domain of the bipartite response regulators"/>
    <property type="match status" value="1"/>
</dbReference>
<feature type="domain" description="HTH luxR-type" evidence="4">
    <location>
        <begin position="256"/>
        <end position="321"/>
    </location>
</feature>
<dbReference type="Pfam" id="PF00196">
    <property type="entry name" value="GerE"/>
    <property type="match status" value="1"/>
</dbReference>
<dbReference type="Proteomes" id="UP000018211">
    <property type="component" value="Unassembled WGS sequence"/>
</dbReference>
<dbReference type="GO" id="GO:0003677">
    <property type="term" value="F:DNA binding"/>
    <property type="evidence" value="ECO:0007669"/>
    <property type="project" value="UniProtKB-KW"/>
</dbReference>
<dbReference type="PRINTS" id="PR00038">
    <property type="entry name" value="HTHLUXR"/>
</dbReference>
<dbReference type="PANTHER" id="PTHR44688">
    <property type="entry name" value="DNA-BINDING TRANSCRIPTIONAL ACTIVATOR DEVR_DOSR"/>
    <property type="match status" value="1"/>
</dbReference>
<sequence length="337" mass="38630">MTNNQEINQCIIDIYTIAYEHSVNSFKHAAFSRLSGLVNVDMGFWLTRSELQSLYSDEYSFAYNLPSDVMQNYTSMHSVSKVAHDIADYLCQNKNKAFDVRDIVKDIPFEETDLYKKHCKKYDIEYSVVMATMSHHSNIFNSFSFGRGINKNNFTSEEKQVLEFITPNLVEALRINLLSSINTTSCHNSAIRGVVDLHGRVIESEDRFDHLMRELNCISENAVNMTFLQDHNIHAQYGLSVEVNNYDGLVFLEIHKTPVAEQFSKKKMRVCQLLCQGLSTKEIAREMFISTNAVNNHIKFIYKALNVNSRCQAIALLMQLNDSMSSSSLLTQKTDHK</sequence>
<evidence type="ECO:0000256" key="2">
    <source>
        <dbReference type="ARBA" id="ARBA00023125"/>
    </source>
</evidence>
<evidence type="ECO:0000313" key="6">
    <source>
        <dbReference type="Proteomes" id="UP000018211"/>
    </source>
</evidence>